<gene>
    <name evidence="1" type="ORF">PHACADRAFT_261968</name>
</gene>
<dbReference type="InParanoid" id="K5WMX5"/>
<protein>
    <submittedName>
        <fullName evidence="1">Uncharacterized protein</fullName>
    </submittedName>
</protein>
<keyword evidence="2" id="KW-1185">Reference proteome</keyword>
<dbReference type="KEGG" id="pco:PHACADRAFT_261968"/>
<dbReference type="Proteomes" id="UP000008370">
    <property type="component" value="Unassembled WGS sequence"/>
</dbReference>
<dbReference type="AlphaFoldDB" id="K5WMX5"/>
<evidence type="ECO:0000313" key="1">
    <source>
        <dbReference type="EMBL" id="EKM51682.1"/>
    </source>
</evidence>
<proteinExistence type="predicted"/>
<name>K5WMX5_PHACS</name>
<sequence length="114" mass="12589">MREASILLVHPSQVRVPIPELPIKRRLPSGAVAQIAGISWKAYRMADTKLLEDQVVGPLGMRGLLADQFKSGALDWNGASLVPTKDAHGSWGTRATRLQAIANRHGVFRWLRIQ</sequence>
<dbReference type="RefSeq" id="XP_007399489.1">
    <property type="nucleotide sequence ID" value="XM_007399427.1"/>
</dbReference>
<evidence type="ECO:0000313" key="2">
    <source>
        <dbReference type="Proteomes" id="UP000008370"/>
    </source>
</evidence>
<dbReference type="HOGENOM" id="CLU_2121918_0_0_1"/>
<dbReference type="GeneID" id="18918145"/>
<reference evidence="1 2" key="1">
    <citation type="journal article" date="2012" name="BMC Genomics">
        <title>Comparative genomics of the white-rot fungi, Phanerochaete carnosa and P. chrysosporium, to elucidate the genetic basis of the distinct wood types they colonize.</title>
        <authorList>
            <person name="Suzuki H."/>
            <person name="MacDonald J."/>
            <person name="Syed K."/>
            <person name="Salamov A."/>
            <person name="Hori C."/>
            <person name="Aerts A."/>
            <person name="Henrissat B."/>
            <person name="Wiebenga A."/>
            <person name="vanKuyk P.A."/>
            <person name="Barry K."/>
            <person name="Lindquist E."/>
            <person name="LaButti K."/>
            <person name="Lapidus A."/>
            <person name="Lucas S."/>
            <person name="Coutinho P."/>
            <person name="Gong Y."/>
            <person name="Samejima M."/>
            <person name="Mahadevan R."/>
            <person name="Abou-Zaid M."/>
            <person name="de Vries R.P."/>
            <person name="Igarashi K."/>
            <person name="Yadav J.S."/>
            <person name="Grigoriev I.V."/>
            <person name="Master E.R."/>
        </authorList>
    </citation>
    <scope>NUCLEOTIDE SEQUENCE [LARGE SCALE GENOMIC DNA]</scope>
    <source>
        <strain evidence="1 2">HHB-10118-sp</strain>
    </source>
</reference>
<dbReference type="EMBL" id="JH930476">
    <property type="protein sequence ID" value="EKM51682.1"/>
    <property type="molecule type" value="Genomic_DNA"/>
</dbReference>
<organism evidence="1 2">
    <name type="scientific">Phanerochaete carnosa (strain HHB-10118-sp)</name>
    <name type="common">White-rot fungus</name>
    <name type="synonym">Peniophora carnosa</name>
    <dbReference type="NCBI Taxonomy" id="650164"/>
    <lineage>
        <taxon>Eukaryota</taxon>
        <taxon>Fungi</taxon>
        <taxon>Dikarya</taxon>
        <taxon>Basidiomycota</taxon>
        <taxon>Agaricomycotina</taxon>
        <taxon>Agaricomycetes</taxon>
        <taxon>Polyporales</taxon>
        <taxon>Phanerochaetaceae</taxon>
        <taxon>Phanerochaete</taxon>
    </lineage>
</organism>
<accession>K5WMX5</accession>